<dbReference type="RefSeq" id="XP_009846495.1">
    <property type="nucleotide sequence ID" value="XM_009848193.1"/>
</dbReference>
<dbReference type="GeneID" id="20821037"/>
<gene>
    <name evidence="1" type="ORF">H257_19041</name>
</gene>
<reference evidence="1" key="1">
    <citation type="submission" date="2013-12" db="EMBL/GenBank/DDBJ databases">
        <title>The Genome Sequence of Aphanomyces astaci APO3.</title>
        <authorList>
            <consortium name="The Broad Institute Genomics Platform"/>
            <person name="Russ C."/>
            <person name="Tyler B."/>
            <person name="van West P."/>
            <person name="Dieguez-Uribeondo J."/>
            <person name="Young S.K."/>
            <person name="Zeng Q."/>
            <person name="Gargeya S."/>
            <person name="Fitzgerald M."/>
            <person name="Abouelleil A."/>
            <person name="Alvarado L."/>
            <person name="Chapman S.B."/>
            <person name="Gainer-Dewar J."/>
            <person name="Goldberg J."/>
            <person name="Griggs A."/>
            <person name="Gujja S."/>
            <person name="Hansen M."/>
            <person name="Howarth C."/>
            <person name="Imamovic A."/>
            <person name="Ireland A."/>
            <person name="Larimer J."/>
            <person name="McCowan C."/>
            <person name="Murphy C."/>
            <person name="Pearson M."/>
            <person name="Poon T.W."/>
            <person name="Priest M."/>
            <person name="Roberts A."/>
            <person name="Saif S."/>
            <person name="Shea T."/>
            <person name="Sykes S."/>
            <person name="Wortman J."/>
            <person name="Nusbaum C."/>
            <person name="Birren B."/>
        </authorList>
    </citation>
    <scope>NUCLEOTIDE SEQUENCE [LARGE SCALE GENOMIC DNA]</scope>
    <source>
        <strain evidence="1">APO3</strain>
    </source>
</reference>
<dbReference type="EMBL" id="KI913434">
    <property type="protein sequence ID" value="ETV64020.1"/>
    <property type="molecule type" value="Genomic_DNA"/>
</dbReference>
<accession>W4F956</accession>
<name>W4F956_APHAT</name>
<dbReference type="AlphaFoldDB" id="W4F956"/>
<evidence type="ECO:0000313" key="1">
    <source>
        <dbReference type="EMBL" id="ETV64020.1"/>
    </source>
</evidence>
<dbReference type="VEuPathDB" id="FungiDB:H257_19041"/>
<organism evidence="1">
    <name type="scientific">Aphanomyces astaci</name>
    <name type="common">Crayfish plague agent</name>
    <dbReference type="NCBI Taxonomy" id="112090"/>
    <lineage>
        <taxon>Eukaryota</taxon>
        <taxon>Sar</taxon>
        <taxon>Stramenopiles</taxon>
        <taxon>Oomycota</taxon>
        <taxon>Saprolegniomycetes</taxon>
        <taxon>Saprolegniales</taxon>
        <taxon>Verrucalvaceae</taxon>
        <taxon>Aphanomyces</taxon>
    </lineage>
</organism>
<proteinExistence type="predicted"/>
<sequence>PHPTTWRGCSSQSQVLPFFSELPYGYRWDLYSSPCAGVRCLPVLKSKRRDNERPCGMRFRFEFHVRHGRMGRNSRRRQIVRCSFAYGAAHRRCKVRHIGCWICSHNEGPHTVSMKALSFEEVCSWSPASSIKGRALQFTARSVEERRGEDLRHPEEAISGPRMPCGVQLQIPSRLGPCALIASQFYSTPWQRQFGESSR</sequence>
<protein>
    <submittedName>
        <fullName evidence="1">Uncharacterized protein</fullName>
    </submittedName>
</protein>
<feature type="non-terminal residue" evidence="1">
    <location>
        <position position="1"/>
    </location>
</feature>